<dbReference type="SUPFAM" id="SSF54975">
    <property type="entry name" value="Acylphosphatase/BLUF domain-like"/>
    <property type="match status" value="1"/>
</dbReference>
<feature type="active site" evidence="5">
    <location>
        <position position="20"/>
    </location>
</feature>
<dbReference type="EC" id="3.6.1.7" evidence="2 5"/>
<evidence type="ECO:0000256" key="4">
    <source>
        <dbReference type="ARBA" id="ARBA00047645"/>
    </source>
</evidence>
<evidence type="ECO:0000256" key="2">
    <source>
        <dbReference type="ARBA" id="ARBA00012150"/>
    </source>
</evidence>
<sequence length="93" mass="10717">MPKASLHIRVRGRVQGVGFRAFVAQNANLFNLTGWVRNVGRDQVETHAEGTQENLERFLEKVKAGPTVSNVKECEVEWGEFHGEFKNFKVRWF</sequence>
<dbReference type="EMBL" id="JACNJN010000097">
    <property type="protein sequence ID" value="MBC8335239.1"/>
    <property type="molecule type" value="Genomic_DNA"/>
</dbReference>
<dbReference type="PROSITE" id="PS51160">
    <property type="entry name" value="ACYLPHOSPHATASE_3"/>
    <property type="match status" value="1"/>
</dbReference>
<accession>A0A8J6NK74</accession>
<dbReference type="Proteomes" id="UP000614469">
    <property type="component" value="Unassembled WGS sequence"/>
</dbReference>
<dbReference type="InterPro" id="IPR020456">
    <property type="entry name" value="Acylphosphatase"/>
</dbReference>
<dbReference type="Pfam" id="PF00708">
    <property type="entry name" value="Acylphosphatase"/>
    <property type="match status" value="1"/>
</dbReference>
<evidence type="ECO:0000256" key="3">
    <source>
        <dbReference type="ARBA" id="ARBA00015991"/>
    </source>
</evidence>
<proteinExistence type="inferred from homology"/>
<dbReference type="InterPro" id="IPR017968">
    <property type="entry name" value="Acylphosphatase_CS"/>
</dbReference>
<evidence type="ECO:0000313" key="9">
    <source>
        <dbReference type="Proteomes" id="UP000614469"/>
    </source>
</evidence>
<evidence type="ECO:0000256" key="1">
    <source>
        <dbReference type="ARBA" id="ARBA00005614"/>
    </source>
</evidence>
<dbReference type="Gene3D" id="3.30.70.100">
    <property type="match status" value="1"/>
</dbReference>
<evidence type="ECO:0000259" key="7">
    <source>
        <dbReference type="PROSITE" id="PS51160"/>
    </source>
</evidence>
<evidence type="ECO:0000256" key="5">
    <source>
        <dbReference type="PROSITE-ProRule" id="PRU00520"/>
    </source>
</evidence>
<dbReference type="InterPro" id="IPR036046">
    <property type="entry name" value="Acylphosphatase-like_dom_sf"/>
</dbReference>
<dbReference type="PANTHER" id="PTHR47268">
    <property type="entry name" value="ACYLPHOSPHATASE"/>
    <property type="match status" value="1"/>
</dbReference>
<comment type="catalytic activity">
    <reaction evidence="4 5">
        <text>an acyl phosphate + H2O = a carboxylate + phosphate + H(+)</text>
        <dbReference type="Rhea" id="RHEA:14965"/>
        <dbReference type="ChEBI" id="CHEBI:15377"/>
        <dbReference type="ChEBI" id="CHEBI:15378"/>
        <dbReference type="ChEBI" id="CHEBI:29067"/>
        <dbReference type="ChEBI" id="CHEBI:43474"/>
        <dbReference type="ChEBI" id="CHEBI:59918"/>
        <dbReference type="EC" id="3.6.1.7"/>
    </reaction>
</comment>
<dbReference type="PANTHER" id="PTHR47268:SF4">
    <property type="entry name" value="ACYLPHOSPHATASE"/>
    <property type="match status" value="1"/>
</dbReference>
<evidence type="ECO:0000256" key="6">
    <source>
        <dbReference type="RuleBase" id="RU004168"/>
    </source>
</evidence>
<comment type="caution">
    <text evidence="8">The sequence shown here is derived from an EMBL/GenBank/DDBJ whole genome shotgun (WGS) entry which is preliminary data.</text>
</comment>
<evidence type="ECO:0000313" key="8">
    <source>
        <dbReference type="EMBL" id="MBC8335239.1"/>
    </source>
</evidence>
<dbReference type="AlphaFoldDB" id="A0A8J6NK74"/>
<gene>
    <name evidence="8" type="ORF">H8E29_08245</name>
</gene>
<dbReference type="GO" id="GO:0003998">
    <property type="term" value="F:acylphosphatase activity"/>
    <property type="evidence" value="ECO:0007669"/>
    <property type="project" value="UniProtKB-EC"/>
</dbReference>
<feature type="domain" description="Acylphosphatase-like" evidence="7">
    <location>
        <begin position="5"/>
        <end position="92"/>
    </location>
</feature>
<organism evidence="8 9">
    <name type="scientific">Candidatus Desulfolinea nitratireducens</name>
    <dbReference type="NCBI Taxonomy" id="2841698"/>
    <lineage>
        <taxon>Bacteria</taxon>
        <taxon>Bacillati</taxon>
        <taxon>Chloroflexota</taxon>
        <taxon>Anaerolineae</taxon>
        <taxon>Anaerolineales</taxon>
        <taxon>Anaerolineales incertae sedis</taxon>
        <taxon>Candidatus Desulfolinea</taxon>
    </lineage>
</organism>
<dbReference type="InterPro" id="IPR001792">
    <property type="entry name" value="Acylphosphatase-like_dom"/>
</dbReference>
<reference evidence="8 9" key="1">
    <citation type="submission" date="2020-08" db="EMBL/GenBank/DDBJ databases">
        <title>Bridging the membrane lipid divide: bacteria of the FCB group superphylum have the potential to synthesize archaeal ether lipids.</title>
        <authorList>
            <person name="Villanueva L."/>
            <person name="Von Meijenfeldt F.A.B."/>
            <person name="Westbye A.B."/>
            <person name="Yadav S."/>
            <person name="Hopmans E.C."/>
            <person name="Dutilh B.E."/>
            <person name="Sinninghe Damste J.S."/>
        </authorList>
    </citation>
    <scope>NUCLEOTIDE SEQUENCE [LARGE SCALE GENOMIC DNA]</scope>
    <source>
        <strain evidence="8">NIOZ-UU36</strain>
    </source>
</reference>
<protein>
    <recommendedName>
        <fullName evidence="3 5">acylphosphatase</fullName>
        <ecNumber evidence="2 5">3.6.1.7</ecNumber>
    </recommendedName>
</protein>
<comment type="similarity">
    <text evidence="1 6">Belongs to the acylphosphatase family.</text>
</comment>
<keyword evidence="5" id="KW-0378">Hydrolase</keyword>
<dbReference type="PRINTS" id="PR00112">
    <property type="entry name" value="ACYLPHPHTASE"/>
</dbReference>
<dbReference type="PROSITE" id="PS00150">
    <property type="entry name" value="ACYLPHOSPHATASE_1"/>
    <property type="match status" value="1"/>
</dbReference>
<feature type="active site" evidence="5">
    <location>
        <position position="38"/>
    </location>
</feature>
<name>A0A8J6NK74_9CHLR</name>